<gene>
    <name evidence="4" type="ORF">GCM10007036_39880</name>
</gene>
<evidence type="ECO:0000313" key="4">
    <source>
        <dbReference type="EMBL" id="GGH29749.1"/>
    </source>
</evidence>
<reference evidence="4" key="1">
    <citation type="journal article" date="2014" name="Int. J. Syst. Evol. Microbiol.">
        <title>Complete genome sequence of Corynebacterium casei LMG S-19264T (=DSM 44701T), isolated from a smear-ripened cheese.</title>
        <authorList>
            <consortium name="US DOE Joint Genome Institute (JGI-PGF)"/>
            <person name="Walter F."/>
            <person name="Albersmeier A."/>
            <person name="Kalinowski J."/>
            <person name="Ruckert C."/>
        </authorList>
    </citation>
    <scope>NUCLEOTIDE SEQUENCE</scope>
    <source>
        <strain evidence="4">CGMCC 1.12214</strain>
    </source>
</reference>
<name>A0A917IAU3_9HYPH</name>
<dbReference type="GO" id="GO:0016747">
    <property type="term" value="F:acyltransferase activity, transferring groups other than amino-acyl groups"/>
    <property type="evidence" value="ECO:0007669"/>
    <property type="project" value="InterPro"/>
</dbReference>
<feature type="domain" description="N-acetyltransferase" evidence="3">
    <location>
        <begin position="1"/>
        <end position="146"/>
    </location>
</feature>
<sequence>MRIRPMQDGDQPAMTQLWVESWRDVMRQIDFEARRGWFEGRIAELRRDGVGVFVAEDGEGLLGFVTIDARNGHLDQLAAAPRSWGQGAGLTLLNHAKALAPTGVRLEVNAGNDRALRFYEREGFRRTGEGVSAASGLPLFHYAWEP</sequence>
<protein>
    <submittedName>
        <fullName evidence="4">Acetyltransferase</fullName>
    </submittedName>
</protein>
<evidence type="ECO:0000256" key="1">
    <source>
        <dbReference type="ARBA" id="ARBA00022679"/>
    </source>
</evidence>
<dbReference type="SUPFAM" id="SSF55729">
    <property type="entry name" value="Acyl-CoA N-acyltransferases (Nat)"/>
    <property type="match status" value="1"/>
</dbReference>
<dbReference type="InterPro" id="IPR000182">
    <property type="entry name" value="GNAT_dom"/>
</dbReference>
<dbReference type="PANTHER" id="PTHR43877:SF2">
    <property type="entry name" value="AMINOALKYLPHOSPHONATE N-ACETYLTRANSFERASE-RELATED"/>
    <property type="match status" value="1"/>
</dbReference>
<evidence type="ECO:0000256" key="2">
    <source>
        <dbReference type="ARBA" id="ARBA00023315"/>
    </source>
</evidence>
<dbReference type="InterPro" id="IPR050832">
    <property type="entry name" value="Bact_Acetyltransf"/>
</dbReference>
<dbReference type="Pfam" id="PF00583">
    <property type="entry name" value="Acetyltransf_1"/>
    <property type="match status" value="1"/>
</dbReference>
<dbReference type="PROSITE" id="PS51186">
    <property type="entry name" value="GNAT"/>
    <property type="match status" value="1"/>
</dbReference>
<dbReference type="AlphaFoldDB" id="A0A917IAU3"/>
<organism evidence="4 5">
    <name type="scientific">Alsobacter metallidurans</name>
    <dbReference type="NCBI Taxonomy" id="340221"/>
    <lineage>
        <taxon>Bacteria</taxon>
        <taxon>Pseudomonadati</taxon>
        <taxon>Pseudomonadota</taxon>
        <taxon>Alphaproteobacteria</taxon>
        <taxon>Hyphomicrobiales</taxon>
        <taxon>Alsobacteraceae</taxon>
        <taxon>Alsobacter</taxon>
    </lineage>
</organism>
<reference evidence="4" key="2">
    <citation type="submission" date="2020-09" db="EMBL/GenBank/DDBJ databases">
        <authorList>
            <person name="Sun Q."/>
            <person name="Zhou Y."/>
        </authorList>
    </citation>
    <scope>NUCLEOTIDE SEQUENCE</scope>
    <source>
        <strain evidence="4">CGMCC 1.12214</strain>
    </source>
</reference>
<keyword evidence="5" id="KW-1185">Reference proteome</keyword>
<proteinExistence type="predicted"/>
<keyword evidence="1" id="KW-0808">Transferase</keyword>
<dbReference type="Gene3D" id="3.40.630.30">
    <property type="match status" value="1"/>
</dbReference>
<dbReference type="CDD" id="cd04301">
    <property type="entry name" value="NAT_SF"/>
    <property type="match status" value="1"/>
</dbReference>
<evidence type="ECO:0000313" key="5">
    <source>
        <dbReference type="Proteomes" id="UP000603912"/>
    </source>
</evidence>
<dbReference type="InterPro" id="IPR016181">
    <property type="entry name" value="Acyl_CoA_acyltransferase"/>
</dbReference>
<dbReference type="EMBL" id="BMES01000002">
    <property type="protein sequence ID" value="GGH29749.1"/>
    <property type="molecule type" value="Genomic_DNA"/>
</dbReference>
<comment type="caution">
    <text evidence="4">The sequence shown here is derived from an EMBL/GenBank/DDBJ whole genome shotgun (WGS) entry which is preliminary data.</text>
</comment>
<dbReference type="RefSeq" id="WP_188519420.1">
    <property type="nucleotide sequence ID" value="NZ_BMES01000002.1"/>
</dbReference>
<keyword evidence="2" id="KW-0012">Acyltransferase</keyword>
<accession>A0A917IAU3</accession>
<dbReference type="Proteomes" id="UP000603912">
    <property type="component" value="Unassembled WGS sequence"/>
</dbReference>
<dbReference type="PANTHER" id="PTHR43877">
    <property type="entry name" value="AMINOALKYLPHOSPHONATE N-ACETYLTRANSFERASE-RELATED-RELATED"/>
    <property type="match status" value="1"/>
</dbReference>
<evidence type="ECO:0000259" key="3">
    <source>
        <dbReference type="PROSITE" id="PS51186"/>
    </source>
</evidence>